<organism evidence="2 3">
    <name type="scientific">Armatimonas rosea</name>
    <dbReference type="NCBI Taxonomy" id="685828"/>
    <lineage>
        <taxon>Bacteria</taxon>
        <taxon>Bacillati</taxon>
        <taxon>Armatimonadota</taxon>
        <taxon>Armatimonadia</taxon>
        <taxon>Armatimonadales</taxon>
        <taxon>Armatimonadaceae</taxon>
        <taxon>Armatimonas</taxon>
    </lineage>
</organism>
<evidence type="ECO:0008006" key="4">
    <source>
        <dbReference type="Google" id="ProtNLM"/>
    </source>
</evidence>
<feature type="region of interest" description="Disordered" evidence="1">
    <location>
        <begin position="263"/>
        <end position="288"/>
    </location>
</feature>
<dbReference type="Proteomes" id="UP000520814">
    <property type="component" value="Unassembled WGS sequence"/>
</dbReference>
<evidence type="ECO:0000313" key="2">
    <source>
        <dbReference type="EMBL" id="MBB6051684.1"/>
    </source>
</evidence>
<feature type="region of interest" description="Disordered" evidence="1">
    <location>
        <begin position="1"/>
        <end position="145"/>
    </location>
</feature>
<accession>A0A7W9ST24</accession>
<feature type="compositionally biased region" description="Basic and acidic residues" evidence="1">
    <location>
        <begin position="1107"/>
        <end position="1116"/>
    </location>
</feature>
<gene>
    <name evidence="2" type="ORF">HNQ39_003494</name>
</gene>
<dbReference type="EMBL" id="JACHGW010000003">
    <property type="protein sequence ID" value="MBB6051684.1"/>
    <property type="molecule type" value="Genomic_DNA"/>
</dbReference>
<reference evidence="2 3" key="1">
    <citation type="submission" date="2020-08" db="EMBL/GenBank/DDBJ databases">
        <title>Genomic Encyclopedia of Type Strains, Phase IV (KMG-IV): sequencing the most valuable type-strain genomes for metagenomic binning, comparative biology and taxonomic classification.</title>
        <authorList>
            <person name="Goeker M."/>
        </authorList>
    </citation>
    <scope>NUCLEOTIDE SEQUENCE [LARGE SCALE GENOMIC DNA]</scope>
    <source>
        <strain evidence="2 3">DSM 23562</strain>
    </source>
</reference>
<comment type="caution">
    <text evidence="2">The sequence shown here is derived from an EMBL/GenBank/DDBJ whole genome shotgun (WGS) entry which is preliminary data.</text>
</comment>
<dbReference type="AlphaFoldDB" id="A0A7W9ST24"/>
<name>A0A7W9ST24_ARMRO</name>
<feature type="compositionally biased region" description="Polar residues" evidence="1">
    <location>
        <begin position="20"/>
        <end position="30"/>
    </location>
</feature>
<feature type="compositionally biased region" description="Low complexity" evidence="1">
    <location>
        <begin position="1139"/>
        <end position="1153"/>
    </location>
</feature>
<feature type="compositionally biased region" description="Basic residues" evidence="1">
    <location>
        <begin position="267"/>
        <end position="276"/>
    </location>
</feature>
<feature type="compositionally biased region" description="Basic and acidic residues" evidence="1">
    <location>
        <begin position="168"/>
        <end position="181"/>
    </location>
</feature>
<sequence>MRRRRTAASADDENVVLDAVNSTPTTTDTVPASAEPEPVTDIPAPKPRRRTTRAKAETPAVEPEPTAVVEPAAVVPEPEPAPVKPRRTRKPKAVEPELVVAAEPEPEPVVPEPVLEESTPEPAESASRRRRSRARKAPLEPTVGLEEAQSILAEVAPEPALAAETISIEERIVAEDRDPRTGRRRRGRGGRDSKPTAEPEPTPAPVAETPAETESGDSDRPRRVRGLRRTRTVAAPTMMVSGDELPVVVPVELPEPVVAETDEGKPARVRGGRRGRRDGGAAALLPPPVAGPVVPPPVEPLPPLYTPLPAEVLANLVEAKVAVRKGVAELLIGGEPRLPMLFFVNTEMGEEFLASAQRQIRFAYEAGVRLFTVLCHLPWKTRSGERRYDLLDSILRFVSENAPEALVLPRLIFSPPASWARQNPGEMVRYASGEEGDVSLGSRLFWEKEAEEALRAAVEHVAQGPHAARVFGFYLEHGEWLHEKGVGYDLSDANVAAFRSWLRARYKSSLVAFRAAWHDGHVTFENAAIPAWPVPQGTGVFLGARETRWSDFHRFMSERVAEVINRLAKAVKEASGGRSAVAVSCGYTLELARTSSGHLALSDVLASPHVDILTAPFSYAGRLPGGAAPLPLPIESVALAGKLCILEDDTKTFLASGTTPDTYNPHVPTVEGTRAVHVRNFGAALAHGAGISYMDLWGEGWLDDRETWEFLGGLREIADLYATRRRNPRTRANADPDVAVIVDEASFFEVRDERLLEKLISNQREVLLRSGARVGFYLQSDLLRKNFPETPKLLIFLNAFKIEPALRAAIRERWQDAGRTLAWLFTPGVREESLTEQAEVFGMHLKFQPFASKLGSRVFSDTRSPLTETLRGQKLGEEVRVNPSLTIADSRAVVLGEYGNGNASLGVRKHPRWQSVFIGEPVLTQALLRGLYKLAGVAAYTADDDVAWVGDGLLCLHSAPGGGTTVYLPEEAVLHDFVYGETLARDGRGARLSMPVNGTRLLYFGPTAESERFGAEPATAPPGLTLSELPVPVPPFVFETPSPLGVESISAEDEAMFQAALAELPHLAEVIGELEEPTIAIAEAATAAVAEVVAPTERAPRRRRGRGGRDRRGRDEETSEPAAAETVEDTEPVRRPSLEELLPLSESPLEGELPPIPEEFLALDETPAVAEPAPPARRPRRRRLRSDASEPTESAE</sequence>
<evidence type="ECO:0000313" key="3">
    <source>
        <dbReference type="Proteomes" id="UP000520814"/>
    </source>
</evidence>
<evidence type="ECO:0000256" key="1">
    <source>
        <dbReference type="SAM" id="MobiDB-lite"/>
    </source>
</evidence>
<dbReference type="RefSeq" id="WP_184199155.1">
    <property type="nucleotide sequence ID" value="NZ_JACHGW010000003.1"/>
</dbReference>
<protein>
    <recommendedName>
        <fullName evidence="4">Glycoside hydrolase family 42 N-terminal domain-containing protein</fullName>
    </recommendedName>
</protein>
<feature type="region of interest" description="Disordered" evidence="1">
    <location>
        <begin position="1093"/>
        <end position="1196"/>
    </location>
</feature>
<proteinExistence type="predicted"/>
<keyword evidence="3" id="KW-1185">Reference proteome</keyword>
<dbReference type="Gene3D" id="3.20.20.80">
    <property type="entry name" value="Glycosidases"/>
    <property type="match status" value="1"/>
</dbReference>
<feature type="compositionally biased region" description="Low complexity" evidence="1">
    <location>
        <begin position="57"/>
        <end position="76"/>
    </location>
</feature>
<feature type="region of interest" description="Disordered" evidence="1">
    <location>
        <begin position="159"/>
        <end position="228"/>
    </location>
</feature>